<dbReference type="EMBL" id="AP024597">
    <property type="protein sequence ID" value="BCU71154.1"/>
    <property type="molecule type" value="Genomic_DNA"/>
</dbReference>
<dbReference type="KEGG" id="csty:KN1_24510"/>
<gene>
    <name evidence="2" type="ORF">KN1_24510</name>
</gene>
<dbReference type="NCBIfam" id="TIGR02537">
    <property type="entry name" value="arch_flag_Nterm"/>
    <property type="match status" value="1"/>
</dbReference>
<accession>A0A8D5U9I0</accession>
<evidence type="ECO:0000313" key="2">
    <source>
        <dbReference type="EMBL" id="BCU71154.1"/>
    </source>
</evidence>
<keyword evidence="1" id="KW-0812">Transmembrane</keyword>
<dbReference type="GeneID" id="66164176"/>
<dbReference type="RefSeq" id="WP_221287896.1">
    <property type="nucleotide sequence ID" value="NZ_AP024597.1"/>
</dbReference>
<dbReference type="Proteomes" id="UP000825123">
    <property type="component" value="Chromosome"/>
</dbReference>
<organism evidence="2 3">
    <name type="scientific">Stygiolobus caldivivus</name>
    <dbReference type="NCBI Taxonomy" id="2824673"/>
    <lineage>
        <taxon>Archaea</taxon>
        <taxon>Thermoproteota</taxon>
        <taxon>Thermoprotei</taxon>
        <taxon>Sulfolobales</taxon>
        <taxon>Sulfolobaceae</taxon>
        <taxon>Stygiolobus</taxon>
    </lineage>
</organism>
<evidence type="ECO:0000256" key="1">
    <source>
        <dbReference type="SAM" id="Phobius"/>
    </source>
</evidence>
<evidence type="ECO:0000313" key="3">
    <source>
        <dbReference type="Proteomes" id="UP000825123"/>
    </source>
</evidence>
<feature type="transmembrane region" description="Helical" evidence="1">
    <location>
        <begin position="12"/>
        <end position="31"/>
    </location>
</feature>
<name>A0A8D5U9I0_9CREN</name>
<proteinExistence type="predicted"/>
<protein>
    <submittedName>
        <fullName evidence="2">Uncharacterized protein</fullName>
    </submittedName>
</protein>
<dbReference type="AlphaFoldDB" id="A0A8D5U9I0"/>
<keyword evidence="1" id="KW-1133">Transmembrane helix</keyword>
<sequence>MRRNKRGISSILGAVIFIQIVLLSLLLLAIIQERLGSASSSIIQKLDYYSQTSPISVVEANGNYMLVSANPEDICYIIYPNNFTPVHKKLSLPISVSSVLYTYPWALIITNKGTWYNISLEGVTQDSDSLITPHMNNVGLPYLGKIPIQFSKPCWNYTRGINSPDPLAIVPINKTFIVQNGASQYNLSFRYAITNAIIEINPPKNTKWVNLTLIPKYVTKIYNYPNESSIVDCIYTVGIYLPVYSPSYTNPLSDVRYGYSDGYVYYPLKVYTAGEYLYNGYGISSNIYQYSYIGDIGVSSGEYPIASYPLLMPAQYDISLIQVDINLYNSSVSAYLMFGYCNYYTFHYITVYKWYFDQMVKLYGANFLQNSPIYIAVPEGVYVVEISY</sequence>
<reference evidence="2 3" key="1">
    <citation type="submission" date="2021-04" db="EMBL/GenBank/DDBJ databases">
        <title>Complete genome sequence of Stygiolobus sp. KN-1.</title>
        <authorList>
            <person name="Nakamura K."/>
            <person name="Sakai H."/>
            <person name="Kurosawa N."/>
        </authorList>
    </citation>
    <scope>NUCLEOTIDE SEQUENCE [LARGE SCALE GENOMIC DNA]</scope>
    <source>
        <strain evidence="2 3">KN-1</strain>
    </source>
</reference>
<keyword evidence="3" id="KW-1185">Reference proteome</keyword>
<keyword evidence="1" id="KW-0472">Membrane</keyword>
<dbReference type="InterPro" id="IPR013373">
    <property type="entry name" value="Flagellin/pilin_N_arc"/>
</dbReference>